<feature type="compositionally biased region" description="Basic and acidic residues" evidence="1">
    <location>
        <begin position="23"/>
        <end position="34"/>
    </location>
</feature>
<accession>A0A819R2K9</accession>
<feature type="compositionally biased region" description="Polar residues" evidence="1">
    <location>
        <begin position="1"/>
        <end position="21"/>
    </location>
</feature>
<feature type="non-terminal residue" evidence="2">
    <location>
        <position position="1"/>
    </location>
</feature>
<evidence type="ECO:0000313" key="2">
    <source>
        <dbReference type="EMBL" id="CAF4040264.1"/>
    </source>
</evidence>
<organism evidence="2 3">
    <name type="scientific">Rotaria sordida</name>
    <dbReference type="NCBI Taxonomy" id="392033"/>
    <lineage>
        <taxon>Eukaryota</taxon>
        <taxon>Metazoa</taxon>
        <taxon>Spiralia</taxon>
        <taxon>Gnathifera</taxon>
        <taxon>Rotifera</taxon>
        <taxon>Eurotatoria</taxon>
        <taxon>Bdelloidea</taxon>
        <taxon>Philodinida</taxon>
        <taxon>Philodinidae</taxon>
        <taxon>Rotaria</taxon>
    </lineage>
</organism>
<protein>
    <submittedName>
        <fullName evidence="2">Uncharacterized protein</fullName>
    </submittedName>
</protein>
<proteinExistence type="predicted"/>
<evidence type="ECO:0000313" key="3">
    <source>
        <dbReference type="Proteomes" id="UP000663823"/>
    </source>
</evidence>
<dbReference type="Proteomes" id="UP000663823">
    <property type="component" value="Unassembled WGS sequence"/>
</dbReference>
<evidence type="ECO:0000256" key="1">
    <source>
        <dbReference type="SAM" id="MobiDB-lite"/>
    </source>
</evidence>
<gene>
    <name evidence="2" type="ORF">OTI717_LOCUS31092</name>
</gene>
<comment type="caution">
    <text evidence="2">The sequence shown here is derived from an EMBL/GenBank/DDBJ whole genome shotgun (WGS) entry which is preliminary data.</text>
</comment>
<dbReference type="EMBL" id="CAJOAX010008698">
    <property type="protein sequence ID" value="CAF4040264.1"/>
    <property type="molecule type" value="Genomic_DNA"/>
</dbReference>
<name>A0A819R2K9_9BILA</name>
<feature type="region of interest" description="Disordered" evidence="1">
    <location>
        <begin position="1"/>
        <end position="34"/>
    </location>
</feature>
<reference evidence="2" key="1">
    <citation type="submission" date="2021-02" db="EMBL/GenBank/DDBJ databases">
        <authorList>
            <person name="Nowell W R."/>
        </authorList>
    </citation>
    <scope>NUCLEOTIDE SEQUENCE</scope>
</reference>
<dbReference type="AlphaFoldDB" id="A0A819R2K9"/>
<sequence>NLKPNQTDKPSATDNYFSSLSNEDEHKIKMREMY</sequence>